<evidence type="ECO:0000313" key="13">
    <source>
        <dbReference type="Proteomes" id="UP000668214"/>
    </source>
</evidence>
<feature type="non-terminal residue" evidence="12">
    <location>
        <position position="1"/>
    </location>
</feature>
<dbReference type="EMBL" id="JAANIA010002874">
    <property type="protein sequence ID" value="KAG5308572.1"/>
    <property type="molecule type" value="Genomic_DNA"/>
</dbReference>
<dbReference type="GO" id="GO:0016491">
    <property type="term" value="F:oxidoreductase activity"/>
    <property type="evidence" value="ECO:0007669"/>
    <property type="project" value="UniProtKB-KW"/>
</dbReference>
<keyword evidence="7" id="KW-0576">Peroxisome</keyword>
<keyword evidence="6" id="KW-0496">Mitochondrion</keyword>
<dbReference type="SUPFAM" id="SSF55718">
    <property type="entry name" value="SCP-like"/>
    <property type="match status" value="1"/>
</dbReference>
<dbReference type="PROSITE" id="PS50005">
    <property type="entry name" value="TPR"/>
    <property type="match status" value="2"/>
</dbReference>
<sequence length="499" mass="54924">MGTTDIKQSLKMKQRQDRSKSLQIPEETEPGALLTLGLREMRFGDVNVAVNCINKALELNPNDKNALIARSKCYLLLGNPQKALDDAEAALRLNPKNSSKSKAVYCKAEALYHLGDFEMSLVYYYRGMRIRPEFGEFRLGVQKAKNAIQNVLLEAAGGKALPCIVDVRDEKQVIDAVENAVAKFGGIDVVVNNASAISLTGTLATEMKRYDLMNNINARGTFLVSRVCIPYLKKSTNPHIINISPPLNMKPIWFQNHVAYTMAKYGMSMCVLGMAEEFKPDGIAVNAVWPKTAIYTAAMDMLLSSDSSNVSRKPEIMADAVYALLCKDSKSITGQFLIDEEILKNEGITDFTDYACNPANKDNLMLDFFLDGAHTNVHSADKTNNEETGQLVHLFNVINANLSSELVDKTGAIYQFNVKGKESGVWFLDLKNGKGATGKGEPSQPADATLTMDSENFFAMFSGKLKPVSAFMTGKLNISGNMQKAMKLEKLMTSLKSKL</sequence>
<feature type="region of interest" description="Disordered" evidence="10">
    <location>
        <begin position="1"/>
        <end position="22"/>
    </location>
</feature>
<evidence type="ECO:0000256" key="2">
    <source>
        <dbReference type="ARBA" id="ARBA00004275"/>
    </source>
</evidence>
<evidence type="ECO:0000256" key="4">
    <source>
        <dbReference type="ARBA" id="ARBA00022857"/>
    </source>
</evidence>
<dbReference type="FunFam" id="3.40.50.720:FF:000301">
    <property type="entry name" value="Hydroxysteroid dehydrogenase like 2"/>
    <property type="match status" value="1"/>
</dbReference>
<feature type="repeat" description="TPR" evidence="9">
    <location>
        <begin position="64"/>
        <end position="97"/>
    </location>
</feature>
<dbReference type="SMART" id="SM00028">
    <property type="entry name" value="TPR"/>
    <property type="match status" value="3"/>
</dbReference>
<dbReference type="AlphaFoldDB" id="A0A836EXY9"/>
<gene>
    <name evidence="12" type="primary">Hsdl2</name>
    <name evidence="12" type="ORF">G6Z78_0004799</name>
</gene>
<dbReference type="Pfam" id="PF13561">
    <property type="entry name" value="adh_short_C2"/>
    <property type="match status" value="1"/>
</dbReference>
<protein>
    <recommendedName>
        <fullName evidence="8">Hydroxysteroid dehydrogenase-like protein 2</fullName>
    </recommendedName>
</protein>
<keyword evidence="5" id="KW-0560">Oxidoreductase</keyword>
<dbReference type="InterPro" id="IPR036527">
    <property type="entry name" value="SCP2_sterol-bd_dom_sf"/>
</dbReference>
<dbReference type="InterPro" id="IPR036291">
    <property type="entry name" value="NAD(P)-bd_dom_sf"/>
</dbReference>
<comment type="subcellular location">
    <subcellularLocation>
        <location evidence="1">Mitochondrion</location>
    </subcellularLocation>
    <subcellularLocation>
        <location evidence="2">Peroxisome</location>
    </subcellularLocation>
</comment>
<dbReference type="Proteomes" id="UP000668214">
    <property type="component" value="Unassembled WGS sequence"/>
</dbReference>
<comment type="caution">
    <text evidence="12">The sequence shown here is derived from an EMBL/GenBank/DDBJ whole genome shotgun (WGS) entry which is preliminary data.</text>
</comment>
<evidence type="ECO:0000256" key="10">
    <source>
        <dbReference type="SAM" id="MobiDB-lite"/>
    </source>
</evidence>
<dbReference type="InterPro" id="IPR003033">
    <property type="entry name" value="SCP2_sterol-bd_dom"/>
</dbReference>
<dbReference type="NCBIfam" id="NF006133">
    <property type="entry name" value="PRK08278.1"/>
    <property type="match status" value="1"/>
</dbReference>
<dbReference type="Gene3D" id="3.40.50.720">
    <property type="entry name" value="NAD(P)-binding Rossmann-like Domain"/>
    <property type="match status" value="1"/>
</dbReference>
<dbReference type="Gene3D" id="3.30.1050.10">
    <property type="entry name" value="SCP2 sterol-binding domain"/>
    <property type="match status" value="1"/>
</dbReference>
<dbReference type="InterPro" id="IPR051935">
    <property type="entry name" value="HSDL2"/>
</dbReference>
<evidence type="ECO:0000256" key="7">
    <source>
        <dbReference type="ARBA" id="ARBA00023140"/>
    </source>
</evidence>
<reference evidence="12" key="1">
    <citation type="submission" date="2020-02" db="EMBL/GenBank/DDBJ databases">
        <title>Relaxed selection underlies rapid genomic changes in the transitions from sociality to social parasitism in ants.</title>
        <authorList>
            <person name="Bi X."/>
        </authorList>
    </citation>
    <scope>NUCLEOTIDE SEQUENCE</scope>
    <source>
        <strain evidence="12">BGI-DK2014c</strain>
        <tissue evidence="12">Whole body</tissue>
    </source>
</reference>
<evidence type="ECO:0000256" key="1">
    <source>
        <dbReference type="ARBA" id="ARBA00004173"/>
    </source>
</evidence>
<name>A0A836EXY9_9HYME</name>
<dbReference type="InterPro" id="IPR019734">
    <property type="entry name" value="TPR_rpt"/>
</dbReference>
<dbReference type="InterPro" id="IPR002347">
    <property type="entry name" value="SDR_fam"/>
</dbReference>
<feature type="repeat" description="TPR" evidence="9">
    <location>
        <begin position="30"/>
        <end position="63"/>
    </location>
</feature>
<dbReference type="Pfam" id="PF13432">
    <property type="entry name" value="TPR_16"/>
    <property type="match status" value="1"/>
</dbReference>
<evidence type="ECO:0000256" key="9">
    <source>
        <dbReference type="PROSITE-ProRule" id="PRU00339"/>
    </source>
</evidence>
<evidence type="ECO:0000259" key="11">
    <source>
        <dbReference type="Pfam" id="PF02036"/>
    </source>
</evidence>
<feature type="non-terminal residue" evidence="12">
    <location>
        <position position="499"/>
    </location>
</feature>
<dbReference type="SUPFAM" id="SSF51735">
    <property type="entry name" value="NAD(P)-binding Rossmann-fold domains"/>
    <property type="match status" value="1"/>
</dbReference>
<dbReference type="PANTHER" id="PTHR42808:SF3">
    <property type="entry name" value="HYDROXYSTEROID DEHYDROGENASE-LIKE PROTEIN 2"/>
    <property type="match status" value="1"/>
</dbReference>
<organism evidence="12 13">
    <name type="scientific">Pseudoatta argentina</name>
    <dbReference type="NCBI Taxonomy" id="621737"/>
    <lineage>
        <taxon>Eukaryota</taxon>
        <taxon>Metazoa</taxon>
        <taxon>Ecdysozoa</taxon>
        <taxon>Arthropoda</taxon>
        <taxon>Hexapoda</taxon>
        <taxon>Insecta</taxon>
        <taxon>Pterygota</taxon>
        <taxon>Neoptera</taxon>
        <taxon>Endopterygota</taxon>
        <taxon>Hymenoptera</taxon>
        <taxon>Apocrita</taxon>
        <taxon>Aculeata</taxon>
        <taxon>Formicoidea</taxon>
        <taxon>Formicidae</taxon>
        <taxon>Myrmicinae</taxon>
        <taxon>Pseudoatta</taxon>
    </lineage>
</organism>
<evidence type="ECO:0000256" key="3">
    <source>
        <dbReference type="ARBA" id="ARBA00006484"/>
    </source>
</evidence>
<dbReference type="Gene3D" id="1.25.40.10">
    <property type="entry name" value="Tetratricopeptide repeat domain"/>
    <property type="match status" value="1"/>
</dbReference>
<evidence type="ECO:0000256" key="5">
    <source>
        <dbReference type="ARBA" id="ARBA00023002"/>
    </source>
</evidence>
<dbReference type="Pfam" id="PF02036">
    <property type="entry name" value="SCP2"/>
    <property type="match status" value="1"/>
</dbReference>
<dbReference type="GO" id="GO:0005739">
    <property type="term" value="C:mitochondrion"/>
    <property type="evidence" value="ECO:0007669"/>
    <property type="project" value="UniProtKB-SubCell"/>
</dbReference>
<evidence type="ECO:0000256" key="8">
    <source>
        <dbReference type="ARBA" id="ARBA00040243"/>
    </source>
</evidence>
<keyword evidence="9" id="KW-0802">TPR repeat</keyword>
<dbReference type="PANTHER" id="PTHR42808">
    <property type="entry name" value="HYDROXYSTEROID DEHYDROGENASE-LIKE PROTEIN 2"/>
    <property type="match status" value="1"/>
</dbReference>
<accession>A0A836EXY9</accession>
<dbReference type="InterPro" id="IPR011990">
    <property type="entry name" value="TPR-like_helical_dom_sf"/>
</dbReference>
<comment type="similarity">
    <text evidence="3">Belongs to the short-chain dehydrogenases/reductases (SDR) family.</text>
</comment>
<proteinExistence type="inferred from homology"/>
<keyword evidence="13" id="KW-1185">Reference proteome</keyword>
<keyword evidence="4" id="KW-0521">NADP</keyword>
<dbReference type="GO" id="GO:0005777">
    <property type="term" value="C:peroxisome"/>
    <property type="evidence" value="ECO:0007669"/>
    <property type="project" value="UniProtKB-SubCell"/>
</dbReference>
<evidence type="ECO:0000256" key="6">
    <source>
        <dbReference type="ARBA" id="ARBA00023128"/>
    </source>
</evidence>
<feature type="domain" description="SCP2" evidence="11">
    <location>
        <begin position="402"/>
        <end position="492"/>
    </location>
</feature>
<dbReference type="SUPFAM" id="SSF48452">
    <property type="entry name" value="TPR-like"/>
    <property type="match status" value="1"/>
</dbReference>
<evidence type="ECO:0000313" key="12">
    <source>
        <dbReference type="EMBL" id="KAG5308572.1"/>
    </source>
</evidence>